<evidence type="ECO:0000313" key="7">
    <source>
        <dbReference type="Proteomes" id="UP000650524"/>
    </source>
</evidence>
<dbReference type="PANTHER" id="PTHR43687:SF1">
    <property type="entry name" value="FERREDOXIN III"/>
    <property type="match status" value="1"/>
</dbReference>
<accession>A0A8J6N151</accession>
<organism evidence="6 7">
    <name type="scientific">Candidatus Desulfacyla euxinica</name>
    <dbReference type="NCBI Taxonomy" id="2841693"/>
    <lineage>
        <taxon>Bacteria</taxon>
        <taxon>Deltaproteobacteria</taxon>
        <taxon>Candidatus Desulfacyla</taxon>
    </lineage>
</organism>
<dbReference type="GO" id="GO:0051539">
    <property type="term" value="F:4 iron, 4 sulfur cluster binding"/>
    <property type="evidence" value="ECO:0007669"/>
    <property type="project" value="UniProtKB-KW"/>
</dbReference>
<dbReference type="Pfam" id="PF00037">
    <property type="entry name" value="Fer4"/>
    <property type="match status" value="1"/>
</dbReference>
<dbReference type="GO" id="GO:0046872">
    <property type="term" value="F:metal ion binding"/>
    <property type="evidence" value="ECO:0007669"/>
    <property type="project" value="UniProtKB-KW"/>
</dbReference>
<comment type="caution">
    <text evidence="6">The sequence shown here is derived from an EMBL/GenBank/DDBJ whole genome shotgun (WGS) entry which is preliminary data.</text>
</comment>
<protein>
    <submittedName>
        <fullName evidence="6">4Fe-4S dicluster domain-containing protein</fullName>
    </submittedName>
</protein>
<reference evidence="6 7" key="1">
    <citation type="submission" date="2020-08" db="EMBL/GenBank/DDBJ databases">
        <title>Bridging the membrane lipid divide: bacteria of the FCB group superphylum have the potential to synthesize archaeal ether lipids.</title>
        <authorList>
            <person name="Villanueva L."/>
            <person name="Von Meijenfeldt F.A.B."/>
            <person name="Westbye A.B."/>
            <person name="Yadav S."/>
            <person name="Hopmans E.C."/>
            <person name="Dutilh B.E."/>
            <person name="Sinninghe Damste J.S."/>
        </authorList>
    </citation>
    <scope>NUCLEOTIDE SEQUENCE [LARGE SCALE GENOMIC DNA]</scope>
    <source>
        <strain evidence="6">NIOZ-UU27</strain>
    </source>
</reference>
<feature type="domain" description="4Fe-4S ferredoxin-type" evidence="5">
    <location>
        <begin position="121"/>
        <end position="150"/>
    </location>
</feature>
<keyword evidence="3" id="KW-0408">Iron</keyword>
<dbReference type="Pfam" id="PF12838">
    <property type="entry name" value="Fer4_7"/>
    <property type="match status" value="1"/>
</dbReference>
<dbReference type="InterPro" id="IPR017896">
    <property type="entry name" value="4Fe4S_Fe-S-bd"/>
</dbReference>
<evidence type="ECO:0000259" key="5">
    <source>
        <dbReference type="PROSITE" id="PS51379"/>
    </source>
</evidence>
<dbReference type="Gene3D" id="3.30.70.20">
    <property type="match status" value="2"/>
</dbReference>
<dbReference type="InterPro" id="IPR050572">
    <property type="entry name" value="Fe-S_Ferredoxin"/>
</dbReference>
<evidence type="ECO:0000313" key="6">
    <source>
        <dbReference type="EMBL" id="MBC8177811.1"/>
    </source>
</evidence>
<keyword evidence="2" id="KW-0479">Metal-binding</keyword>
<evidence type="ECO:0000256" key="2">
    <source>
        <dbReference type="ARBA" id="ARBA00022723"/>
    </source>
</evidence>
<keyword evidence="4" id="KW-0411">Iron-sulfur</keyword>
<dbReference type="PROSITE" id="PS00198">
    <property type="entry name" value="4FE4S_FER_1"/>
    <property type="match status" value="2"/>
</dbReference>
<feature type="domain" description="4Fe-4S ferredoxin-type" evidence="5">
    <location>
        <begin position="47"/>
        <end position="78"/>
    </location>
</feature>
<feature type="domain" description="4Fe-4S ferredoxin-type" evidence="5">
    <location>
        <begin position="10"/>
        <end position="40"/>
    </location>
</feature>
<name>A0A8J6N151_9DELT</name>
<dbReference type="Proteomes" id="UP000650524">
    <property type="component" value="Unassembled WGS sequence"/>
</dbReference>
<dbReference type="CDD" id="cd16373">
    <property type="entry name" value="DMSOR_beta_like"/>
    <property type="match status" value="1"/>
</dbReference>
<evidence type="ECO:0000256" key="4">
    <source>
        <dbReference type="ARBA" id="ARBA00023014"/>
    </source>
</evidence>
<dbReference type="EMBL" id="JACNJD010000237">
    <property type="protein sequence ID" value="MBC8177811.1"/>
    <property type="molecule type" value="Genomic_DNA"/>
</dbReference>
<dbReference type="PANTHER" id="PTHR43687">
    <property type="entry name" value="ADENYLYLSULFATE REDUCTASE, BETA SUBUNIT"/>
    <property type="match status" value="1"/>
</dbReference>
<dbReference type="PROSITE" id="PS51379">
    <property type="entry name" value="4FE4S_FER_2"/>
    <property type="match status" value="3"/>
</dbReference>
<gene>
    <name evidence="6" type="ORF">H8E19_10440</name>
</gene>
<dbReference type="InterPro" id="IPR017900">
    <property type="entry name" value="4Fe4S_Fe_S_CS"/>
</dbReference>
<keyword evidence="1" id="KW-0004">4Fe-4S</keyword>
<evidence type="ECO:0000256" key="1">
    <source>
        <dbReference type="ARBA" id="ARBA00022485"/>
    </source>
</evidence>
<evidence type="ECO:0000256" key="3">
    <source>
        <dbReference type="ARBA" id="ARBA00023004"/>
    </source>
</evidence>
<sequence length="154" mass="17164">MSKFLRPPGARPEKEFLARCLQCGQCAQVCIFDCIRMRTGFDPFVSGTPEISPRNAPCELCMRCSAICPSDALEDVPREESKMGYAKLDRDKCYTWKGFIICRSCYERCPLKSTAMVLEKGIYPAITDGCVGCGVCEHVCPEKAIITVPTRFVT</sequence>
<proteinExistence type="predicted"/>
<dbReference type="SUPFAM" id="SSF54862">
    <property type="entry name" value="4Fe-4S ferredoxins"/>
    <property type="match status" value="1"/>
</dbReference>
<dbReference type="AlphaFoldDB" id="A0A8J6N151"/>